<feature type="transmembrane region" description="Helical" evidence="6">
    <location>
        <begin position="66"/>
        <end position="89"/>
    </location>
</feature>
<keyword evidence="5 6" id="KW-0472">Membrane</keyword>
<proteinExistence type="inferred from homology"/>
<comment type="similarity">
    <text evidence="2 6">Belongs to the 4-toluene sulfonate uptake permease (TSUP) (TC 2.A.102) family.</text>
</comment>
<dbReference type="PANTHER" id="PTHR43701">
    <property type="entry name" value="MEMBRANE TRANSPORTER PROTEIN MJ0441-RELATED"/>
    <property type="match status" value="1"/>
</dbReference>
<organism evidence="7">
    <name type="scientific">Planktothricoides raciborskii GIHE-MW2</name>
    <dbReference type="NCBI Taxonomy" id="2792601"/>
    <lineage>
        <taxon>Bacteria</taxon>
        <taxon>Bacillati</taxon>
        <taxon>Cyanobacteriota</taxon>
        <taxon>Cyanophyceae</taxon>
        <taxon>Oscillatoriophycideae</taxon>
        <taxon>Oscillatoriales</taxon>
        <taxon>Oscillatoriaceae</taxon>
        <taxon>Planktothricoides</taxon>
    </lineage>
</organism>
<dbReference type="AlphaFoldDB" id="A0AAU8JAW3"/>
<feature type="transmembrane region" description="Helical" evidence="6">
    <location>
        <begin position="95"/>
        <end position="112"/>
    </location>
</feature>
<feature type="transmembrane region" description="Helical" evidence="6">
    <location>
        <begin position="147"/>
        <end position="174"/>
    </location>
</feature>
<evidence type="ECO:0000313" key="7">
    <source>
        <dbReference type="EMBL" id="XCM35914.1"/>
    </source>
</evidence>
<dbReference type="RefSeq" id="WP_054466121.1">
    <property type="nucleotide sequence ID" value="NZ_CP159837.1"/>
</dbReference>
<evidence type="ECO:0000256" key="2">
    <source>
        <dbReference type="ARBA" id="ARBA00009142"/>
    </source>
</evidence>
<evidence type="ECO:0000256" key="5">
    <source>
        <dbReference type="ARBA" id="ARBA00023136"/>
    </source>
</evidence>
<evidence type="ECO:0000256" key="4">
    <source>
        <dbReference type="ARBA" id="ARBA00022989"/>
    </source>
</evidence>
<evidence type="ECO:0000256" key="6">
    <source>
        <dbReference type="RuleBase" id="RU363041"/>
    </source>
</evidence>
<feature type="transmembrane region" description="Helical" evidence="6">
    <location>
        <begin position="30"/>
        <end position="54"/>
    </location>
</feature>
<dbReference type="Pfam" id="PF01925">
    <property type="entry name" value="TauE"/>
    <property type="match status" value="1"/>
</dbReference>
<evidence type="ECO:0000256" key="3">
    <source>
        <dbReference type="ARBA" id="ARBA00022692"/>
    </source>
</evidence>
<feature type="transmembrane region" description="Helical" evidence="6">
    <location>
        <begin position="180"/>
        <end position="198"/>
    </location>
</feature>
<dbReference type="EMBL" id="CP159837">
    <property type="protein sequence ID" value="XCM35914.1"/>
    <property type="molecule type" value="Genomic_DNA"/>
</dbReference>
<dbReference type="InterPro" id="IPR051598">
    <property type="entry name" value="TSUP/Inactive_protease-like"/>
</dbReference>
<feature type="transmembrane region" description="Helical" evidence="6">
    <location>
        <begin position="236"/>
        <end position="253"/>
    </location>
</feature>
<sequence>MLFWLFLLGIGTGFLSGIFGVGGGFIIVPALTFLGFSVINAAATSLVGVLLTAISGSWQNWLNSQLNLRVCGQIALVGIPAAQVGAWVGDRLSDRWLALIFSGLLLLTIYLIHRRESFNQDADNSANEPEVDPILSQPLSRWKFAQIGAIAGVMSGIFGIGGGIVMVPLQILLLGESIKTAAPTSLGAMVAIAASGLIQHTWHHHVLWISGICLGIGGIIGVQLGTWLLPHVSTTWINRWFQFFLICLALYMLEESGLRF</sequence>
<feature type="transmembrane region" description="Helical" evidence="6">
    <location>
        <begin position="205"/>
        <end position="224"/>
    </location>
</feature>
<reference evidence="7" key="1">
    <citation type="submission" date="2024-07" db="EMBL/GenBank/DDBJ databases">
        <authorList>
            <person name="Kim Y.J."/>
            <person name="Jeong J.Y."/>
        </authorList>
    </citation>
    <scope>NUCLEOTIDE SEQUENCE</scope>
    <source>
        <strain evidence="7">GIHE-MW2</strain>
    </source>
</reference>
<keyword evidence="3 6" id="KW-0812">Transmembrane</keyword>
<comment type="subcellular location">
    <subcellularLocation>
        <location evidence="6">Cell membrane</location>
        <topology evidence="6">Multi-pass membrane protein</topology>
    </subcellularLocation>
    <subcellularLocation>
        <location evidence="1">Membrane</location>
        <topology evidence="1">Multi-pass membrane protein</topology>
    </subcellularLocation>
</comment>
<dbReference type="InterPro" id="IPR002781">
    <property type="entry name" value="TM_pro_TauE-like"/>
</dbReference>
<gene>
    <name evidence="7" type="ORF">ABWT76_004631</name>
</gene>
<keyword evidence="4 6" id="KW-1133">Transmembrane helix</keyword>
<evidence type="ECO:0000256" key="1">
    <source>
        <dbReference type="ARBA" id="ARBA00004141"/>
    </source>
</evidence>
<accession>A0AAU8JAW3</accession>
<protein>
    <recommendedName>
        <fullName evidence="6">Probable membrane transporter protein</fullName>
    </recommendedName>
</protein>
<keyword evidence="6" id="KW-1003">Cell membrane</keyword>
<name>A0AAU8JAW3_9CYAN</name>
<dbReference type="GO" id="GO:0005886">
    <property type="term" value="C:plasma membrane"/>
    <property type="evidence" value="ECO:0007669"/>
    <property type="project" value="UniProtKB-SubCell"/>
</dbReference>
<dbReference type="PANTHER" id="PTHR43701:SF2">
    <property type="entry name" value="MEMBRANE TRANSPORTER PROTEIN YJNA-RELATED"/>
    <property type="match status" value="1"/>
</dbReference>